<dbReference type="AlphaFoldDB" id="A0A918U7Q4"/>
<sequence length="62" mass="7124">MKGIGNLQAGALLDFFLAEMGPTVYNQAVRDAQARLQQRVMDLDAEIYEDEFAYWKSARRLK</sequence>
<name>A0A918U7Q4_9NEIS</name>
<dbReference type="EMBL" id="BMYX01000002">
    <property type="protein sequence ID" value="GGY05817.1"/>
    <property type="molecule type" value="Genomic_DNA"/>
</dbReference>
<organism evidence="1 2">
    <name type="scientific">Paludibacterium paludis</name>
    <dbReference type="NCBI Taxonomy" id="1225769"/>
    <lineage>
        <taxon>Bacteria</taxon>
        <taxon>Pseudomonadati</taxon>
        <taxon>Pseudomonadota</taxon>
        <taxon>Betaproteobacteria</taxon>
        <taxon>Neisseriales</taxon>
        <taxon>Chromobacteriaceae</taxon>
        <taxon>Paludibacterium</taxon>
    </lineage>
</organism>
<reference evidence="1" key="1">
    <citation type="journal article" date="2014" name="Int. J. Syst. Evol. Microbiol.">
        <title>Complete genome sequence of Corynebacterium casei LMG S-19264T (=DSM 44701T), isolated from a smear-ripened cheese.</title>
        <authorList>
            <consortium name="US DOE Joint Genome Institute (JGI-PGF)"/>
            <person name="Walter F."/>
            <person name="Albersmeier A."/>
            <person name="Kalinowski J."/>
            <person name="Ruckert C."/>
        </authorList>
    </citation>
    <scope>NUCLEOTIDE SEQUENCE</scope>
    <source>
        <strain evidence="1">KCTC 32182</strain>
    </source>
</reference>
<dbReference type="InterPro" id="IPR018680">
    <property type="entry name" value="DUF2164"/>
</dbReference>
<comment type="caution">
    <text evidence="1">The sequence shown here is derived from an EMBL/GenBank/DDBJ whole genome shotgun (WGS) entry which is preliminary data.</text>
</comment>
<protein>
    <recommendedName>
        <fullName evidence="3">DUF2164 family protein</fullName>
    </recommendedName>
</protein>
<evidence type="ECO:0008006" key="3">
    <source>
        <dbReference type="Google" id="ProtNLM"/>
    </source>
</evidence>
<dbReference type="RefSeq" id="WP_215796513.1">
    <property type="nucleotide sequence ID" value="NZ_BMYX01000002.1"/>
</dbReference>
<evidence type="ECO:0000313" key="2">
    <source>
        <dbReference type="Proteomes" id="UP000645257"/>
    </source>
</evidence>
<evidence type="ECO:0000313" key="1">
    <source>
        <dbReference type="EMBL" id="GGY05817.1"/>
    </source>
</evidence>
<dbReference type="Pfam" id="PF09932">
    <property type="entry name" value="DUF2164"/>
    <property type="match status" value="1"/>
</dbReference>
<gene>
    <name evidence="1" type="ORF">GCM10011289_05280</name>
</gene>
<reference evidence="1" key="2">
    <citation type="submission" date="2020-09" db="EMBL/GenBank/DDBJ databases">
        <authorList>
            <person name="Sun Q."/>
            <person name="Kim S."/>
        </authorList>
    </citation>
    <scope>NUCLEOTIDE SEQUENCE</scope>
    <source>
        <strain evidence="1">KCTC 32182</strain>
    </source>
</reference>
<keyword evidence="2" id="KW-1185">Reference proteome</keyword>
<proteinExistence type="predicted"/>
<dbReference type="Proteomes" id="UP000645257">
    <property type="component" value="Unassembled WGS sequence"/>
</dbReference>
<accession>A0A918U7Q4</accession>